<feature type="region of interest" description="Disordered" evidence="1">
    <location>
        <begin position="159"/>
        <end position="178"/>
    </location>
</feature>
<accession>A0AAU7ANU5</accession>
<dbReference type="RefSeq" id="WP_354699874.1">
    <property type="nucleotide sequence ID" value="NZ_CP114014.1"/>
</dbReference>
<evidence type="ECO:0000256" key="1">
    <source>
        <dbReference type="SAM" id="MobiDB-lite"/>
    </source>
</evidence>
<reference evidence="3" key="1">
    <citation type="submission" date="2022-12" db="EMBL/GenBank/DDBJ databases">
        <title>Paraconexibacter alkalitolerans sp. nov. and Baekduia alba sp. nov., isolated from soil and emended description of the genera Paraconexibacter (Chun et al., 2020) and Baekduia (An et al., 2020).</title>
        <authorList>
            <person name="Vieira S."/>
            <person name="Huber K.J."/>
            <person name="Geppert A."/>
            <person name="Wolf J."/>
            <person name="Neumann-Schaal M."/>
            <person name="Muesken M."/>
            <person name="Overmann J."/>
        </authorList>
    </citation>
    <scope>NUCLEOTIDE SEQUENCE</scope>
    <source>
        <strain evidence="3">AEG42_29</strain>
    </source>
</reference>
<evidence type="ECO:0000256" key="2">
    <source>
        <dbReference type="SAM" id="SignalP"/>
    </source>
</evidence>
<dbReference type="EMBL" id="CP114014">
    <property type="protein sequence ID" value="XAY03320.1"/>
    <property type="molecule type" value="Genomic_DNA"/>
</dbReference>
<sequence>MRKNRLTAVLTAAGMATVLVLPGAADARQNTGPKAPTACKAGAMKKDKDGAVTHVCNKKGKWVKVLYRTAGEAPAAQPASEAARQSGGGGTPSRGCDFDGAPVGVGDTVSVVVHTRVGSRWTAVTTTFICGDDGKLHQVARTAPAAVEPRDAPVVTAADTSAAKRAGGAGTPTRTCADSNAAPGDEVVVVVDVRSGSGKLIKRTVTRSVCGDDGWLHPVAR</sequence>
<feature type="region of interest" description="Disordered" evidence="1">
    <location>
        <begin position="73"/>
        <end position="99"/>
    </location>
</feature>
<dbReference type="KEGG" id="parq:DSM112329_00132"/>
<feature type="signal peptide" evidence="2">
    <location>
        <begin position="1"/>
        <end position="27"/>
    </location>
</feature>
<evidence type="ECO:0000313" key="3">
    <source>
        <dbReference type="EMBL" id="XAY03320.1"/>
    </source>
</evidence>
<proteinExistence type="predicted"/>
<name>A0AAU7ANU5_9ACTN</name>
<feature type="chain" id="PRO_5043941226" description="DUF5666 domain-containing protein" evidence="2">
    <location>
        <begin position="28"/>
        <end position="221"/>
    </location>
</feature>
<keyword evidence="2" id="KW-0732">Signal</keyword>
<organism evidence="3">
    <name type="scientific">Paraconexibacter sp. AEG42_29</name>
    <dbReference type="NCBI Taxonomy" id="2997339"/>
    <lineage>
        <taxon>Bacteria</taxon>
        <taxon>Bacillati</taxon>
        <taxon>Actinomycetota</taxon>
        <taxon>Thermoleophilia</taxon>
        <taxon>Solirubrobacterales</taxon>
        <taxon>Paraconexibacteraceae</taxon>
        <taxon>Paraconexibacter</taxon>
    </lineage>
</organism>
<gene>
    <name evidence="3" type="ORF">DSM112329_00132</name>
</gene>
<protein>
    <recommendedName>
        <fullName evidence="4">DUF5666 domain-containing protein</fullName>
    </recommendedName>
</protein>
<evidence type="ECO:0008006" key="4">
    <source>
        <dbReference type="Google" id="ProtNLM"/>
    </source>
</evidence>
<feature type="compositionally biased region" description="Low complexity" evidence="1">
    <location>
        <begin position="73"/>
        <end position="85"/>
    </location>
</feature>
<dbReference type="AlphaFoldDB" id="A0AAU7ANU5"/>